<dbReference type="AlphaFoldDB" id="A0A7W6R8G1"/>
<dbReference type="Pfam" id="PF02974">
    <property type="entry name" value="Inh"/>
    <property type="match status" value="1"/>
</dbReference>
<protein>
    <recommendedName>
        <fullName evidence="8">Outer membrane lipoprotein omp19</fullName>
    </recommendedName>
</protein>
<evidence type="ECO:0000256" key="3">
    <source>
        <dbReference type="ARBA" id="ARBA00022729"/>
    </source>
</evidence>
<evidence type="ECO:0000256" key="1">
    <source>
        <dbReference type="ARBA" id="ARBA00004459"/>
    </source>
</evidence>
<name>A0A7W6R8G1_9HYPH</name>
<organism evidence="11 12">
    <name type="scientific">Rhizobium esperanzae</name>
    <dbReference type="NCBI Taxonomy" id="1967781"/>
    <lineage>
        <taxon>Bacteria</taxon>
        <taxon>Pseudomonadati</taxon>
        <taxon>Pseudomonadota</taxon>
        <taxon>Alphaproteobacteria</taxon>
        <taxon>Hyphomicrobiales</taxon>
        <taxon>Rhizobiaceae</taxon>
        <taxon>Rhizobium/Agrobacterium group</taxon>
        <taxon>Rhizobium</taxon>
    </lineage>
</organism>
<dbReference type="GO" id="GO:0009279">
    <property type="term" value="C:cell outer membrane"/>
    <property type="evidence" value="ECO:0007669"/>
    <property type="project" value="UniProtKB-SubCell"/>
</dbReference>
<comment type="caution">
    <text evidence="11">The sequence shown here is derived from an EMBL/GenBank/DDBJ whole genome shotgun (WGS) entry which is preliminary data.</text>
</comment>
<reference evidence="11 12" key="1">
    <citation type="submission" date="2020-08" db="EMBL/GenBank/DDBJ databases">
        <title>Genomic Encyclopedia of Type Strains, Phase IV (KMG-V): Genome sequencing to study the core and pangenomes of soil and plant-associated prokaryotes.</title>
        <authorList>
            <person name="Whitman W."/>
        </authorList>
    </citation>
    <scope>NUCLEOTIDE SEQUENCE [LARGE SCALE GENOMIC DNA]</scope>
    <source>
        <strain evidence="11 12">SEMIA 4089</strain>
    </source>
</reference>
<dbReference type="EMBL" id="JACIFY010000025">
    <property type="protein sequence ID" value="MBB4238771.1"/>
    <property type="molecule type" value="Genomic_DNA"/>
</dbReference>
<feature type="compositionally biased region" description="Polar residues" evidence="9">
    <location>
        <begin position="58"/>
        <end position="75"/>
    </location>
</feature>
<comment type="similarity">
    <text evidence="2 8">Belongs to the rhizobiaceae omp19 lipoprotein family.</text>
</comment>
<evidence type="ECO:0000256" key="4">
    <source>
        <dbReference type="ARBA" id="ARBA00023136"/>
    </source>
</evidence>
<evidence type="ECO:0000256" key="8">
    <source>
        <dbReference type="PIRNR" id="PIRNR034005"/>
    </source>
</evidence>
<keyword evidence="5" id="KW-0564">Palmitate</keyword>
<dbReference type="PIRSF" id="PIRSF034005">
    <property type="entry name" value="OM_lipoprot_Omp19_bac"/>
    <property type="match status" value="1"/>
</dbReference>
<keyword evidence="6 8" id="KW-0998">Cell outer membrane</keyword>
<gene>
    <name evidence="11" type="ORF">GGD57_005386</name>
</gene>
<dbReference type="SUPFAM" id="SSF50882">
    <property type="entry name" value="beta-Barrel protease inhibitors"/>
    <property type="match status" value="1"/>
</dbReference>
<dbReference type="Proteomes" id="UP000540909">
    <property type="component" value="Unassembled WGS sequence"/>
</dbReference>
<feature type="domain" description="Alkaline proteinase inhibitor/ Outer membrane lipoprotein Omp19" evidence="10">
    <location>
        <begin position="101"/>
        <end position="188"/>
    </location>
</feature>
<evidence type="ECO:0000256" key="7">
    <source>
        <dbReference type="ARBA" id="ARBA00023288"/>
    </source>
</evidence>
<evidence type="ECO:0000313" key="12">
    <source>
        <dbReference type="Proteomes" id="UP000540909"/>
    </source>
</evidence>
<keyword evidence="7" id="KW-0449">Lipoprotein</keyword>
<dbReference type="InterPro" id="IPR016085">
    <property type="entry name" value="Protease_inh_B-barrel_dom"/>
</dbReference>
<dbReference type="InterPro" id="IPR010571">
    <property type="entry name" value="OM_lipoprot_Omp19_bac"/>
</dbReference>
<sequence>MSHARFSTVMAEFRSMMMQLRYAMTGLVVALALAGCQRTAYDYSSSPNAGPAPLTAQPVPSVQGGQLPPVNNSQFPAAPTATTASMPGAQPGAMAANALDVTKESMVGSWRVNGSCDMFLTLTNLGSGSRGGTRGCVGELTAMGSWEVSGKQVLLKDRSGNQLGSVYKTADNRFDGQTSTGQQISLSR</sequence>
<evidence type="ECO:0000259" key="10">
    <source>
        <dbReference type="Pfam" id="PF02974"/>
    </source>
</evidence>
<comment type="subcellular location">
    <subcellularLocation>
        <location evidence="1">Cell outer membrane</location>
        <topology evidence="1">Lipid-anchor</topology>
    </subcellularLocation>
</comment>
<accession>A0A7W6R8G1</accession>
<feature type="region of interest" description="Disordered" evidence="9">
    <location>
        <begin position="47"/>
        <end position="89"/>
    </location>
</feature>
<evidence type="ECO:0000256" key="9">
    <source>
        <dbReference type="SAM" id="MobiDB-lite"/>
    </source>
</evidence>
<evidence type="ECO:0000256" key="5">
    <source>
        <dbReference type="ARBA" id="ARBA00023139"/>
    </source>
</evidence>
<keyword evidence="3" id="KW-0732">Signal</keyword>
<evidence type="ECO:0000256" key="2">
    <source>
        <dbReference type="ARBA" id="ARBA00007138"/>
    </source>
</evidence>
<dbReference type="GO" id="GO:0004866">
    <property type="term" value="F:endopeptidase inhibitor activity"/>
    <property type="evidence" value="ECO:0007669"/>
    <property type="project" value="InterPro"/>
</dbReference>
<dbReference type="InterPro" id="IPR021140">
    <property type="entry name" value="Inh/Omp19"/>
</dbReference>
<keyword evidence="4 8" id="KW-0472">Membrane</keyword>
<evidence type="ECO:0000256" key="6">
    <source>
        <dbReference type="ARBA" id="ARBA00023237"/>
    </source>
</evidence>
<evidence type="ECO:0000313" key="11">
    <source>
        <dbReference type="EMBL" id="MBB4238771.1"/>
    </source>
</evidence>
<proteinExistence type="inferred from homology"/>